<dbReference type="InterPro" id="IPR026912">
    <property type="entry name" value="Adenine_deam_C"/>
</dbReference>
<evidence type="ECO:0000313" key="9">
    <source>
        <dbReference type="EMBL" id="AGB49728.1"/>
    </source>
</evidence>
<dbReference type="NCBIfam" id="TIGR01178">
    <property type="entry name" value="ade"/>
    <property type="match status" value="1"/>
</dbReference>
<evidence type="ECO:0000256" key="2">
    <source>
        <dbReference type="ARBA" id="ARBA00012782"/>
    </source>
</evidence>
<dbReference type="Pfam" id="PF13382">
    <property type="entry name" value="Adenine_deam_C"/>
    <property type="match status" value="1"/>
</dbReference>
<dbReference type="GO" id="GO:0000034">
    <property type="term" value="F:adenine deaminase activity"/>
    <property type="evidence" value="ECO:0007669"/>
    <property type="project" value="UniProtKB-UniRule"/>
</dbReference>
<dbReference type="EC" id="3.5.4.2" evidence="2 6"/>
<organism evidence="9 10">
    <name type="scientific">Methanomethylovorans hollandica (strain DSM 15978 / NBRC 107637 / DMS1)</name>
    <dbReference type="NCBI Taxonomy" id="867904"/>
    <lineage>
        <taxon>Archaea</taxon>
        <taxon>Methanobacteriati</taxon>
        <taxon>Methanobacteriota</taxon>
        <taxon>Stenosarchaea group</taxon>
        <taxon>Methanomicrobia</taxon>
        <taxon>Methanosarcinales</taxon>
        <taxon>Methanosarcinaceae</taxon>
        <taxon>Methanomethylovorans</taxon>
    </lineage>
</organism>
<evidence type="ECO:0000259" key="7">
    <source>
        <dbReference type="Pfam" id="PF01979"/>
    </source>
</evidence>
<dbReference type="HOGENOM" id="CLU_027935_0_0_2"/>
<comment type="similarity">
    <text evidence="1 6">Belongs to the metallo-dependent hydrolases superfamily. Adenine deaminase family.</text>
</comment>
<dbReference type="InterPro" id="IPR032466">
    <property type="entry name" value="Metal_Hydrolase"/>
</dbReference>
<proteinExistence type="inferred from homology"/>
<evidence type="ECO:0000259" key="8">
    <source>
        <dbReference type="Pfam" id="PF13382"/>
    </source>
</evidence>
<keyword evidence="4 6" id="KW-0464">Manganese</keyword>
<dbReference type="Gene3D" id="2.30.40.10">
    <property type="entry name" value="Urease, subunit C, domain 1"/>
    <property type="match status" value="1"/>
</dbReference>
<evidence type="ECO:0000256" key="1">
    <source>
        <dbReference type="ARBA" id="ARBA00006773"/>
    </source>
</evidence>
<keyword evidence="10" id="KW-1185">Reference proteome</keyword>
<gene>
    <name evidence="6" type="primary">ade</name>
    <name evidence="9" type="ordered locus">Metho_1527</name>
</gene>
<evidence type="ECO:0000256" key="6">
    <source>
        <dbReference type="HAMAP-Rule" id="MF_01518"/>
    </source>
</evidence>
<reference evidence="9 10" key="1">
    <citation type="submission" date="2012-02" db="EMBL/GenBank/DDBJ databases">
        <title>Complete sequence of chromosome of Methanomethylovorans hollandica DSM 15978.</title>
        <authorList>
            <person name="Lucas S."/>
            <person name="Copeland A."/>
            <person name="Lapidus A."/>
            <person name="Glavina del Rio T."/>
            <person name="Dalin E."/>
            <person name="Tice H."/>
            <person name="Bruce D."/>
            <person name="Goodwin L."/>
            <person name="Pitluck S."/>
            <person name="Peters L."/>
            <person name="Mikhailova N."/>
            <person name="Held B."/>
            <person name="Kyrpides N."/>
            <person name="Mavromatis K."/>
            <person name="Ivanova N."/>
            <person name="Brettin T."/>
            <person name="Detter J.C."/>
            <person name="Han C."/>
            <person name="Larimer F."/>
            <person name="Land M."/>
            <person name="Hauser L."/>
            <person name="Markowitz V."/>
            <person name="Cheng J.-F."/>
            <person name="Hugenholtz P."/>
            <person name="Woyke T."/>
            <person name="Wu D."/>
            <person name="Spring S."/>
            <person name="Schroeder M."/>
            <person name="Brambilla E."/>
            <person name="Klenk H.-P."/>
            <person name="Eisen J.A."/>
        </authorList>
    </citation>
    <scope>NUCLEOTIDE SEQUENCE [LARGE SCALE GENOMIC DNA]</scope>
    <source>
        <strain evidence="10">DSM 15978 / NBRC 107637 / DMS1</strain>
    </source>
</reference>
<sequence length="594" mass="65922">MSTHKNSLQIQIEQLKRVILLKPMKRRYTAKLNVDRAYKINKNSQTKTYSMQIIKGKLVDIIQRDIYNAIVILEKGKIQNIQRTDEEFDKYLLPGFIDAHVHIESSMLKPSEFARMAVKHGTVATVSDPHEIANVCGLEGIFYMIRESENVPVKIHFTAPSCVPATEFENTGHRLSAKEIGILMQEPKIVALGEMMNYPGVLNDEPEVYAKIKAAFDTNKPVDGHAPELGGENLNKYIRAGISTDHECTRLEEAMEKIEAGMHILIREGSAAQNFDILHPLITKYPGSCMFCTDDCHPDYLEKGHINRLVSRAIAAGHDLFDVLRVSSCNASKHYMINAGMLQPGDPADFIIVNSLDKMDVVATYIGGKPVFENGKVLFQASVSKPINNFKLTKKIKSEQLEVYSDADLFKIIQAFDGSLFTDVLEYRLPKKNGEVFADPANGINKIAVINRYTEDPVPSIGFIKGFDIKKGAIASTVAHDSHNIIAIGTDDVALARVINKLIESKGGLALSDGVNMCHLPLSIAGLISDEQASIVIETYEKLNEKIHQIGCNLNSAFMTMSFMALLVIPRLKISDKGLFDVSAFKLTVLEKDT</sequence>
<dbReference type="SUPFAM" id="SSF51556">
    <property type="entry name" value="Metallo-dependent hydrolases"/>
    <property type="match status" value="1"/>
</dbReference>
<comment type="cofactor">
    <cofactor evidence="6">
        <name>Mn(2+)</name>
        <dbReference type="ChEBI" id="CHEBI:29035"/>
    </cofactor>
</comment>
<keyword evidence="3 6" id="KW-0378">Hydrolase</keyword>
<dbReference type="InterPro" id="IPR011059">
    <property type="entry name" value="Metal-dep_hydrolase_composite"/>
</dbReference>
<evidence type="ECO:0000256" key="4">
    <source>
        <dbReference type="ARBA" id="ARBA00023211"/>
    </source>
</evidence>
<dbReference type="HAMAP" id="MF_01518">
    <property type="entry name" value="Adenine_deamin"/>
    <property type="match status" value="1"/>
</dbReference>
<evidence type="ECO:0000313" key="10">
    <source>
        <dbReference type="Proteomes" id="UP000010866"/>
    </source>
</evidence>
<dbReference type="EMBL" id="CP003362">
    <property type="protein sequence ID" value="AGB49728.1"/>
    <property type="molecule type" value="Genomic_DNA"/>
</dbReference>
<feature type="domain" description="Adenine deaminase C-terminal" evidence="8">
    <location>
        <begin position="420"/>
        <end position="586"/>
    </location>
</feature>
<dbReference type="SUPFAM" id="SSF51338">
    <property type="entry name" value="Composite domain of metallo-dependent hydrolases"/>
    <property type="match status" value="1"/>
</dbReference>
<dbReference type="Proteomes" id="UP000010866">
    <property type="component" value="Chromosome"/>
</dbReference>
<dbReference type="Pfam" id="PF01979">
    <property type="entry name" value="Amidohydro_1"/>
    <property type="match status" value="1"/>
</dbReference>
<dbReference type="InterPro" id="IPR006680">
    <property type="entry name" value="Amidohydro-rel"/>
</dbReference>
<protein>
    <recommendedName>
        <fullName evidence="2 6">Adenine deaminase</fullName>
        <shortName evidence="6">Adenase</shortName>
        <shortName evidence="6">Adenine aminase</shortName>
        <ecNumber evidence="2 6">3.5.4.2</ecNumber>
    </recommendedName>
</protein>
<dbReference type="AlphaFoldDB" id="L0L046"/>
<dbReference type="PANTHER" id="PTHR11113">
    <property type="entry name" value="N-ACETYLGLUCOSAMINE-6-PHOSPHATE DEACETYLASE"/>
    <property type="match status" value="1"/>
</dbReference>
<evidence type="ECO:0000256" key="5">
    <source>
        <dbReference type="ARBA" id="ARBA00047720"/>
    </source>
</evidence>
<dbReference type="InterPro" id="IPR006679">
    <property type="entry name" value="Adenine_deam"/>
</dbReference>
<evidence type="ECO:0000256" key="3">
    <source>
        <dbReference type="ARBA" id="ARBA00022801"/>
    </source>
</evidence>
<dbReference type="PANTHER" id="PTHR11113:SF2">
    <property type="entry name" value="ADENINE DEAMINASE"/>
    <property type="match status" value="1"/>
</dbReference>
<dbReference type="CDD" id="cd01295">
    <property type="entry name" value="AdeC"/>
    <property type="match status" value="1"/>
</dbReference>
<dbReference type="Gene3D" id="3.20.20.140">
    <property type="entry name" value="Metal-dependent hydrolases"/>
    <property type="match status" value="1"/>
</dbReference>
<comment type="catalytic activity">
    <reaction evidence="5 6">
        <text>adenine + H2O + H(+) = hypoxanthine + NH4(+)</text>
        <dbReference type="Rhea" id="RHEA:23688"/>
        <dbReference type="ChEBI" id="CHEBI:15377"/>
        <dbReference type="ChEBI" id="CHEBI:15378"/>
        <dbReference type="ChEBI" id="CHEBI:16708"/>
        <dbReference type="ChEBI" id="CHEBI:17368"/>
        <dbReference type="ChEBI" id="CHEBI:28938"/>
        <dbReference type="EC" id="3.5.4.2"/>
    </reaction>
</comment>
<dbReference type="STRING" id="867904.Metho_1527"/>
<accession>L0L046</accession>
<dbReference type="GO" id="GO:0006146">
    <property type="term" value="P:adenine catabolic process"/>
    <property type="evidence" value="ECO:0007669"/>
    <property type="project" value="InterPro"/>
</dbReference>
<feature type="domain" description="Amidohydrolase-related" evidence="7">
    <location>
        <begin position="91"/>
        <end position="371"/>
    </location>
</feature>
<name>L0L046_METHD</name>
<dbReference type="KEGG" id="mhz:Metho_1527"/>